<dbReference type="EMBL" id="NETH01000041">
    <property type="protein sequence ID" value="RCW16504.1"/>
    <property type="molecule type" value="Genomic_DNA"/>
</dbReference>
<dbReference type="InterPro" id="IPR014001">
    <property type="entry name" value="Helicase_ATP-bd"/>
</dbReference>
<keyword evidence="9 12" id="KW-1278">Translocase</keyword>
<dbReference type="InterPro" id="IPR011130">
    <property type="entry name" value="SecA_preprotein_X-link_dom"/>
</dbReference>
<feature type="domain" description="Helicase C-terminal" evidence="14">
    <location>
        <begin position="412"/>
        <end position="575"/>
    </location>
</feature>
<dbReference type="SUPFAM" id="SSF81886">
    <property type="entry name" value="Helical scaffold and wing domains of SecA"/>
    <property type="match status" value="1"/>
</dbReference>
<dbReference type="PROSITE" id="PS01312">
    <property type="entry name" value="SECA"/>
    <property type="match status" value="1"/>
</dbReference>
<evidence type="ECO:0000256" key="9">
    <source>
        <dbReference type="ARBA" id="ARBA00022967"/>
    </source>
</evidence>
<dbReference type="PRINTS" id="PR00906">
    <property type="entry name" value="SECA"/>
</dbReference>
<dbReference type="InterPro" id="IPR011115">
    <property type="entry name" value="SecA_DEAD"/>
</dbReference>
<protein>
    <recommendedName>
        <fullName evidence="12">Protein translocase subunit SecA</fullName>
        <ecNumber evidence="12">7.4.2.8</ecNumber>
    </recommendedName>
</protein>
<evidence type="ECO:0000256" key="5">
    <source>
        <dbReference type="ARBA" id="ARBA00022490"/>
    </source>
</evidence>
<evidence type="ECO:0000256" key="11">
    <source>
        <dbReference type="ARBA" id="ARBA00023136"/>
    </source>
</evidence>
<dbReference type="GO" id="GO:0043952">
    <property type="term" value="P:protein transport by the Sec complex"/>
    <property type="evidence" value="ECO:0007669"/>
    <property type="project" value="TreeGrafter"/>
</dbReference>
<evidence type="ECO:0000256" key="2">
    <source>
        <dbReference type="ARBA" id="ARBA00007650"/>
    </source>
</evidence>
<dbReference type="GO" id="GO:0065002">
    <property type="term" value="P:intracellular protein transmembrane transport"/>
    <property type="evidence" value="ECO:0007669"/>
    <property type="project" value="UniProtKB-UniRule"/>
</dbReference>
<gene>
    <name evidence="12" type="primary">secA</name>
    <name evidence="16" type="ORF">CAC02_08160</name>
</gene>
<dbReference type="NCBIfam" id="NF006630">
    <property type="entry name" value="PRK09200.1"/>
    <property type="match status" value="1"/>
</dbReference>
<dbReference type="InterPro" id="IPR001650">
    <property type="entry name" value="Helicase_C-like"/>
</dbReference>
<evidence type="ECO:0000256" key="6">
    <source>
        <dbReference type="ARBA" id="ARBA00022741"/>
    </source>
</evidence>
<comment type="caution">
    <text evidence="16">The sequence shown here is derived from an EMBL/GenBank/DDBJ whole genome shotgun (WGS) entry which is preliminary data.</text>
</comment>
<dbReference type="PROSITE" id="PS51192">
    <property type="entry name" value="HELICASE_ATP_BIND_1"/>
    <property type="match status" value="1"/>
</dbReference>
<sequence>MTHYDFGVIQALRLKKMKKLLRKVNRYAETMRTLSDEDLAMKTQEFRQQLSKGASLDSLLPEAFAVVREVDYRVLGIFPYDVQVLGAIALHQGNLAEMKTGEGKTLTATMPLYLNALSGKGAFLVTTNEYLANRDGREMRPVFEFLGLTVGITDPTAKQAEKKAIYHSDIIYTTSAILGFDYLIDNLSVQKQQKFMRTFHYAIVDEADEVLLDLAQTPLVISGSPRVQSNNIMVASQFVDSLTAEQDYHYDEEENKVWLTTKGIKEAERFFDVENLFTQEHFDLTRQIILALKAHITYQNGKDYLVKDDKIYLLDSTNGRLLEGTRLQGGIHQAIEAKEQVSLSQEQRAMASITYQNLFQLFSKLSGMTGTAESAENEFIDIYGMMVIQIPTNLPVIRVDLPDRIFTTLPEKISAIIEQVKAIAQTGRPILLVTASVTMSELYSELLLLEEVPHNLLNAGTSAKEAQMISEAGKKGSVIVATNMAGRGTDIRLTAEAKALGGLYVIATEHMPSKRMDLQIRGRAGRQGEPGTSQFYVSLEDELLTKFVGDKIRKTLKKKLPKVDEQLPKELKGAKYRRWVTEAQETSEFVDKNTRLMTVEYGRSVQVQRQFIYDMRNSLLQGEFEAIDIMTKACAFAITSFFHDTKDITLNEANRFIYDHIAYDVKGFSDNKEMSAKMHQLVVLRLAEKKQFLHQYYAEFCRTVILKAIDESWIEEVDYLQQLRRLVSGQAINQRNPIFAYHQEAFSSYLKMQKDIAKKILHYAMLNDLSFDDKGDLVVAFI</sequence>
<evidence type="ECO:0000313" key="16">
    <source>
        <dbReference type="EMBL" id="RCW16504.1"/>
    </source>
</evidence>
<comment type="catalytic activity">
    <reaction evidence="12">
        <text>ATP + H2O + cellular proteinSide 1 = ADP + phosphate + cellular proteinSide 2.</text>
        <dbReference type="EC" id="7.4.2.8"/>
    </reaction>
</comment>
<comment type="function">
    <text evidence="12">Part of the Sec protein translocase complex. Interacts with the SecYEG preprotein conducting channel. Has a central role in coupling the hydrolysis of ATP to the transfer of proteins into and across the cell membrane, serving as an ATP-driven molecular motor driving the stepwise translocation of polypeptide chains across the membrane.</text>
</comment>
<keyword evidence="4 12" id="KW-1003">Cell membrane</keyword>
<comment type="subcellular location">
    <subcellularLocation>
        <location evidence="12">Cell membrane</location>
        <topology evidence="12">Peripheral membrane protein</topology>
        <orientation evidence="12">Cytoplasmic side</orientation>
    </subcellularLocation>
    <subcellularLocation>
        <location evidence="12">Cytoplasm</location>
    </subcellularLocation>
    <subcellularLocation>
        <location evidence="1">Membrane</location>
        <topology evidence="1">Peripheral membrane protein</topology>
    </subcellularLocation>
    <text evidence="12">Distribution is 50-50.</text>
</comment>
<dbReference type="GO" id="GO:0005886">
    <property type="term" value="C:plasma membrane"/>
    <property type="evidence" value="ECO:0007669"/>
    <property type="project" value="UniProtKB-SubCell"/>
</dbReference>
<evidence type="ECO:0000256" key="8">
    <source>
        <dbReference type="ARBA" id="ARBA00022927"/>
    </source>
</evidence>
<dbReference type="Proteomes" id="UP000253215">
    <property type="component" value="Unassembled WGS sequence"/>
</dbReference>
<dbReference type="CDD" id="cd18803">
    <property type="entry name" value="SF2_C_secA"/>
    <property type="match status" value="1"/>
</dbReference>
<dbReference type="Gene3D" id="1.10.3060.10">
    <property type="entry name" value="Helical scaffold and wing domains of SecA"/>
    <property type="match status" value="1"/>
</dbReference>
<evidence type="ECO:0000313" key="17">
    <source>
        <dbReference type="Proteomes" id="UP000253215"/>
    </source>
</evidence>
<dbReference type="SUPFAM" id="SSF81767">
    <property type="entry name" value="Pre-protein crosslinking domain of SecA"/>
    <property type="match status" value="1"/>
</dbReference>
<evidence type="ECO:0000256" key="10">
    <source>
        <dbReference type="ARBA" id="ARBA00023010"/>
    </source>
</evidence>
<dbReference type="Pfam" id="PF07516">
    <property type="entry name" value="SecA_SW"/>
    <property type="match status" value="1"/>
</dbReference>
<evidence type="ECO:0000259" key="15">
    <source>
        <dbReference type="PROSITE" id="PS51196"/>
    </source>
</evidence>
<dbReference type="InterPro" id="IPR022490">
    <property type="entry name" value="SecA2"/>
</dbReference>
<comment type="similarity">
    <text evidence="2 12">Belongs to the SecA family.</text>
</comment>
<dbReference type="Pfam" id="PF01043">
    <property type="entry name" value="SecA_PP_bind"/>
    <property type="match status" value="1"/>
</dbReference>
<evidence type="ECO:0000256" key="4">
    <source>
        <dbReference type="ARBA" id="ARBA00022475"/>
    </source>
</evidence>
<dbReference type="InterPro" id="IPR027417">
    <property type="entry name" value="P-loop_NTPase"/>
</dbReference>
<dbReference type="InterPro" id="IPR014018">
    <property type="entry name" value="SecA_motor_DEAD"/>
</dbReference>
<dbReference type="GO" id="GO:0005524">
    <property type="term" value="F:ATP binding"/>
    <property type="evidence" value="ECO:0007669"/>
    <property type="project" value="UniProtKB-UniRule"/>
</dbReference>
<keyword evidence="7 12" id="KW-0067">ATP-binding</keyword>
<dbReference type="AlphaFoldDB" id="A0A368UC15"/>
<dbReference type="PANTHER" id="PTHR30612:SF0">
    <property type="entry name" value="CHLOROPLAST PROTEIN-TRANSPORTING ATPASE"/>
    <property type="match status" value="1"/>
</dbReference>
<dbReference type="SUPFAM" id="SSF52540">
    <property type="entry name" value="P-loop containing nucleoside triphosphate hydrolases"/>
    <property type="match status" value="2"/>
</dbReference>
<organism evidence="16 17">
    <name type="scientific">Streptococcus gallolyticus</name>
    <dbReference type="NCBI Taxonomy" id="315405"/>
    <lineage>
        <taxon>Bacteria</taxon>
        <taxon>Bacillati</taxon>
        <taxon>Bacillota</taxon>
        <taxon>Bacilli</taxon>
        <taxon>Lactobacillales</taxon>
        <taxon>Streptococcaceae</taxon>
        <taxon>Streptococcus</taxon>
    </lineage>
</organism>
<reference evidence="16 17" key="1">
    <citation type="journal article" date="2018" name="Sci. Rep.">
        <title>Network-guided genomic and metagenomic analysis of the faecal microbiota of the critically endangered kakapo.</title>
        <authorList>
            <person name="Waite D.W."/>
            <person name="Dsouza M."/>
            <person name="Sekiguchi Y."/>
            <person name="Hugenholtz P."/>
            <person name="Taylor M.W."/>
        </authorList>
    </citation>
    <scope>NUCLEOTIDE SEQUENCE [LARGE SCALE GENOMIC DNA]</scope>
    <source>
        <strain evidence="16 17">BI02</strain>
    </source>
</reference>
<keyword evidence="3 12" id="KW-0813">Transport</keyword>
<feature type="binding site" evidence="12">
    <location>
        <position position="490"/>
    </location>
    <ligand>
        <name>ATP</name>
        <dbReference type="ChEBI" id="CHEBI:30616"/>
    </ligand>
</feature>
<dbReference type="GO" id="GO:0017038">
    <property type="term" value="P:protein import"/>
    <property type="evidence" value="ECO:0007669"/>
    <property type="project" value="InterPro"/>
</dbReference>
<dbReference type="InterPro" id="IPR036266">
    <property type="entry name" value="SecA_Wing/Scaffold_sf"/>
</dbReference>
<evidence type="ECO:0000256" key="3">
    <source>
        <dbReference type="ARBA" id="ARBA00022448"/>
    </source>
</evidence>
<evidence type="ECO:0000256" key="12">
    <source>
        <dbReference type="HAMAP-Rule" id="MF_01382"/>
    </source>
</evidence>
<dbReference type="GO" id="GO:0005829">
    <property type="term" value="C:cytosol"/>
    <property type="evidence" value="ECO:0007669"/>
    <property type="project" value="TreeGrafter"/>
</dbReference>
<feature type="domain" description="SecA family profile" evidence="15">
    <location>
        <begin position="1"/>
        <end position="568"/>
    </location>
</feature>
<evidence type="ECO:0000259" key="13">
    <source>
        <dbReference type="PROSITE" id="PS51192"/>
    </source>
</evidence>
<feature type="binding site" evidence="12">
    <location>
        <position position="83"/>
    </location>
    <ligand>
        <name>ATP</name>
        <dbReference type="ChEBI" id="CHEBI:30616"/>
    </ligand>
</feature>
<dbReference type="SMART" id="SM00958">
    <property type="entry name" value="SecA_PP_bind"/>
    <property type="match status" value="1"/>
</dbReference>
<dbReference type="FunFam" id="3.40.50.300:FF:000429">
    <property type="entry name" value="Preprotein translocase subunit SecA"/>
    <property type="match status" value="1"/>
</dbReference>
<dbReference type="Gene3D" id="3.90.1440.10">
    <property type="entry name" value="SecA, preprotein cross-linking domain"/>
    <property type="match status" value="1"/>
</dbReference>
<dbReference type="SMART" id="SM00957">
    <property type="entry name" value="SecA_DEAD"/>
    <property type="match status" value="1"/>
</dbReference>
<dbReference type="InterPro" id="IPR020937">
    <property type="entry name" value="SecA_CS"/>
</dbReference>
<name>A0A368UC15_9STRE</name>
<keyword evidence="11 12" id="KW-0472">Membrane</keyword>
<dbReference type="PROSITE" id="PS51194">
    <property type="entry name" value="HELICASE_CTER"/>
    <property type="match status" value="1"/>
</dbReference>
<dbReference type="PROSITE" id="PS51196">
    <property type="entry name" value="SECA_MOTOR_DEAD"/>
    <property type="match status" value="1"/>
</dbReference>
<dbReference type="EC" id="7.4.2.8" evidence="12"/>
<dbReference type="PANTHER" id="PTHR30612">
    <property type="entry name" value="SECA INNER MEMBRANE COMPONENT OF SEC PROTEIN SECRETION SYSTEM"/>
    <property type="match status" value="1"/>
</dbReference>
<feature type="domain" description="Helicase ATP-binding" evidence="13">
    <location>
        <begin position="85"/>
        <end position="243"/>
    </location>
</feature>
<keyword evidence="8 12" id="KW-0653">Protein transport</keyword>
<feature type="binding site" evidence="12">
    <location>
        <begin position="101"/>
        <end position="105"/>
    </location>
    <ligand>
        <name>ATP</name>
        <dbReference type="ChEBI" id="CHEBI:30616"/>
    </ligand>
</feature>
<dbReference type="GO" id="GO:0031522">
    <property type="term" value="C:cell envelope Sec protein transport complex"/>
    <property type="evidence" value="ECO:0007669"/>
    <property type="project" value="TreeGrafter"/>
</dbReference>
<evidence type="ECO:0000256" key="7">
    <source>
        <dbReference type="ARBA" id="ARBA00022840"/>
    </source>
</evidence>
<keyword evidence="6 12" id="KW-0547">Nucleotide-binding</keyword>
<dbReference type="Pfam" id="PF21090">
    <property type="entry name" value="P-loop_SecA"/>
    <property type="match status" value="1"/>
</dbReference>
<accession>A0A368UC15</accession>
<dbReference type="InterPro" id="IPR044722">
    <property type="entry name" value="SecA_SF2_C"/>
</dbReference>
<dbReference type="Gene3D" id="3.40.50.300">
    <property type="entry name" value="P-loop containing nucleotide triphosphate hydrolases"/>
    <property type="match status" value="2"/>
</dbReference>
<keyword evidence="10 12" id="KW-0811">Translocation</keyword>
<keyword evidence="5 12" id="KW-0963">Cytoplasm</keyword>
<dbReference type="GO" id="GO:0008564">
    <property type="term" value="F:protein-exporting ATPase activity"/>
    <property type="evidence" value="ECO:0007669"/>
    <property type="project" value="UniProtKB-EC"/>
</dbReference>
<dbReference type="CDD" id="cd17928">
    <property type="entry name" value="DEXDc_SecA"/>
    <property type="match status" value="1"/>
</dbReference>
<dbReference type="InterPro" id="IPR000185">
    <property type="entry name" value="SecA"/>
</dbReference>
<dbReference type="SMART" id="SM00490">
    <property type="entry name" value="HELICc"/>
    <property type="match status" value="1"/>
</dbReference>
<dbReference type="Pfam" id="PF07517">
    <property type="entry name" value="SecA_DEAD"/>
    <property type="match status" value="1"/>
</dbReference>
<dbReference type="GO" id="GO:0006605">
    <property type="term" value="P:protein targeting"/>
    <property type="evidence" value="ECO:0007669"/>
    <property type="project" value="UniProtKB-UniRule"/>
</dbReference>
<dbReference type="HAMAP" id="MF_01382">
    <property type="entry name" value="SecA"/>
    <property type="match status" value="1"/>
</dbReference>
<dbReference type="InterPro" id="IPR036670">
    <property type="entry name" value="SecA_X-link_sf"/>
</dbReference>
<comment type="subunit">
    <text evidence="12">Monomer and homodimer. Part of the essential Sec protein translocation apparatus which comprises SecA, SecYEG and auxiliary proteins SecDF. Other proteins may also be involved.</text>
</comment>
<dbReference type="InterPro" id="IPR011116">
    <property type="entry name" value="SecA_Wing/Scaffold"/>
</dbReference>
<proteinExistence type="inferred from homology"/>
<evidence type="ECO:0000256" key="1">
    <source>
        <dbReference type="ARBA" id="ARBA00004170"/>
    </source>
</evidence>
<dbReference type="NCBIfam" id="TIGR03714">
    <property type="entry name" value="secA2"/>
    <property type="match status" value="1"/>
</dbReference>
<evidence type="ECO:0000259" key="14">
    <source>
        <dbReference type="PROSITE" id="PS51194"/>
    </source>
</evidence>